<dbReference type="Gene3D" id="3.30.70.3290">
    <property type="match status" value="1"/>
</dbReference>
<protein>
    <submittedName>
        <fullName evidence="6">Polyketide synthase</fullName>
    </submittedName>
</protein>
<evidence type="ECO:0000313" key="7">
    <source>
        <dbReference type="Proteomes" id="UP000280434"/>
    </source>
</evidence>
<evidence type="ECO:0000313" key="6">
    <source>
        <dbReference type="EMBL" id="RKP45282.1"/>
    </source>
</evidence>
<dbReference type="GO" id="GO:0004312">
    <property type="term" value="F:fatty acid synthase activity"/>
    <property type="evidence" value="ECO:0007669"/>
    <property type="project" value="TreeGrafter"/>
</dbReference>
<evidence type="ECO:0000256" key="4">
    <source>
        <dbReference type="SAM" id="MobiDB-lite"/>
    </source>
</evidence>
<evidence type="ECO:0000256" key="1">
    <source>
        <dbReference type="ARBA" id="ARBA00022450"/>
    </source>
</evidence>
<sequence>MARAYAVARSARDACHARRQPERPSAPCRAAGLHRDRVHAVLQPVGQKQHQGMPGTERAERLSLGAYRGRRRPLRRRRSLRRQLVRRAPGARAFALRRDSRVHDFAARDMGAVVRLAARTQPGAVMRAEPIAAVIGAACRFPAADSVEAYWQLLLEGRAVAAEPDATRLDLWSAAHDPELAARLTTLKGGYLRDILGFDADYFGIAPREAAKLDPQQRLLLAATHDALDDAGLTRERLRTLTVGVFVGAGSNDYMTLGGRSRQAIDGYHGLGNSHSILANRISYYYNFKGPSLTVDTACSSSLTALHVALQSLAHDELDLAIVGGVNVIVAPDLTLAFSQASMLSPSGRCNTFSAHADGYGRAEGVGVVVLTRAAGRHALDDVRARCMILSSAVNQDGRSNGITAPNGASQVEVIGAAMARAGVDPFDVAYVETHGTGTKLGDAIEFNALREVFAGSPDAHCYVGSAKASVGHMEAAAGMGGLIKAMLMLEHEMIVPHAVKPPYNELLKQADGQLDIAQAPLPLPERSCIGISSFGFGGSNAHVIVARANNNDTARVALAGAAADEGPTLLLLSTHHASLLANDAARLATFLANSSTPLQAVASTLAHRRDTLKHRVALVASNRADAIRALEKIDPLSRSQSGAPSRAPRIAFVFTGQGSQYAGMGAQLYAANATFRDAFDDCAARIRACSGFSVDDLLHGGNAGEQRLLDDTHLAQLALFGVEYALAQLAIAAGIVPSAAIGHSIGEIVAQTLAGMLDLDSAVALVHERARLMQAHRPAGAMLGVFSGEASVADAIARAQLPVHIAAVNGATSVTVSGPNAAIDAFEALLTAQDMPMRRLRTRHAFHTPALAPAATQLAQFTRGLVTHPASLPIVSNLDGALLDALPPGSDYWSRQIVAPVMFARGIETLIEQGINVFLEIGPDRVLSQVIARDHGDAGIEALSLQRRGGDNVAEFMTALGRLFECQITIDAGALVPPLPLVRLPARSLREQPYWGLPAPDDEHGPSRTNVPTDAAPTVATSGTSAALPSTQHTLIDLQLDVMRRQLALLDARKRTASIELHPAPSKG</sequence>
<dbReference type="InterPro" id="IPR016036">
    <property type="entry name" value="Malonyl_transacylase_ACP-bd"/>
</dbReference>
<dbReference type="Gene3D" id="3.40.366.10">
    <property type="entry name" value="Malonyl-Coenzyme A Acyl Carrier Protein, domain 2"/>
    <property type="match status" value="1"/>
</dbReference>
<dbReference type="SMART" id="SM00825">
    <property type="entry name" value="PKS_KS"/>
    <property type="match status" value="1"/>
</dbReference>
<dbReference type="InterPro" id="IPR014030">
    <property type="entry name" value="Ketoacyl_synth_N"/>
</dbReference>
<dbReference type="InterPro" id="IPR016035">
    <property type="entry name" value="Acyl_Trfase/lysoPLipase"/>
</dbReference>
<dbReference type="CDD" id="cd00833">
    <property type="entry name" value="PKS"/>
    <property type="match status" value="1"/>
</dbReference>
<dbReference type="Gene3D" id="3.40.47.10">
    <property type="match status" value="1"/>
</dbReference>
<dbReference type="InterPro" id="IPR032821">
    <property type="entry name" value="PKS_assoc"/>
</dbReference>
<dbReference type="InterPro" id="IPR001227">
    <property type="entry name" value="Ac_transferase_dom_sf"/>
</dbReference>
<dbReference type="Pfam" id="PF16197">
    <property type="entry name" value="KAsynt_C_assoc"/>
    <property type="match status" value="1"/>
</dbReference>
<reference evidence="6 7" key="1">
    <citation type="submission" date="2018-10" db="EMBL/GenBank/DDBJ databases">
        <title>Paraburkholderia sp. 7MK8-2, isolated from soil.</title>
        <authorList>
            <person name="Gao Z.-H."/>
            <person name="Qiu L.-H."/>
        </authorList>
    </citation>
    <scope>NUCLEOTIDE SEQUENCE [LARGE SCALE GENOMIC DNA]</scope>
    <source>
        <strain evidence="6 7">7MK8-2</strain>
    </source>
</reference>
<feature type="compositionally biased region" description="Basic and acidic residues" evidence="4">
    <location>
        <begin position="10"/>
        <end position="22"/>
    </location>
</feature>
<dbReference type="SUPFAM" id="SSF55048">
    <property type="entry name" value="Probable ACP-binding domain of malonyl-CoA ACP transacylase"/>
    <property type="match status" value="1"/>
</dbReference>
<dbReference type="SMART" id="SM00827">
    <property type="entry name" value="PKS_AT"/>
    <property type="match status" value="1"/>
</dbReference>
<dbReference type="InterPro" id="IPR020841">
    <property type="entry name" value="PKS_Beta-ketoAc_synthase_dom"/>
</dbReference>
<keyword evidence="1" id="KW-0596">Phosphopantetheine</keyword>
<feature type="region of interest" description="Disordered" evidence="4">
    <location>
        <begin position="997"/>
        <end position="1026"/>
    </location>
</feature>
<evidence type="ECO:0000256" key="2">
    <source>
        <dbReference type="ARBA" id="ARBA00022553"/>
    </source>
</evidence>
<dbReference type="Proteomes" id="UP000280434">
    <property type="component" value="Unassembled WGS sequence"/>
</dbReference>
<feature type="region of interest" description="Disordered" evidence="4">
    <location>
        <begin position="1"/>
        <end position="29"/>
    </location>
</feature>
<dbReference type="GO" id="GO:0006633">
    <property type="term" value="P:fatty acid biosynthetic process"/>
    <property type="evidence" value="ECO:0007669"/>
    <property type="project" value="InterPro"/>
</dbReference>
<name>A0A494X4L1_9BURK</name>
<dbReference type="SUPFAM" id="SSF52151">
    <property type="entry name" value="FabD/lysophospholipase-like"/>
    <property type="match status" value="1"/>
</dbReference>
<dbReference type="AlphaFoldDB" id="A0A494X4L1"/>
<accession>A0A494X4L1</accession>
<keyword evidence="7" id="KW-1185">Reference proteome</keyword>
<comment type="caution">
    <text evidence="6">The sequence shown here is derived from an EMBL/GenBank/DDBJ whole genome shotgun (WGS) entry which is preliminary data.</text>
</comment>
<dbReference type="GO" id="GO:0004315">
    <property type="term" value="F:3-oxoacyl-[acyl-carrier-protein] synthase activity"/>
    <property type="evidence" value="ECO:0007669"/>
    <property type="project" value="InterPro"/>
</dbReference>
<dbReference type="Pfam" id="PF00698">
    <property type="entry name" value="Acyl_transf_1"/>
    <property type="match status" value="1"/>
</dbReference>
<dbReference type="InterPro" id="IPR050091">
    <property type="entry name" value="PKS_NRPS_Biosynth_Enz"/>
</dbReference>
<dbReference type="InterPro" id="IPR014031">
    <property type="entry name" value="Ketoacyl_synth_C"/>
</dbReference>
<keyword evidence="3" id="KW-0808">Transferase</keyword>
<keyword evidence="2" id="KW-0597">Phosphoprotein</keyword>
<dbReference type="PANTHER" id="PTHR43775">
    <property type="entry name" value="FATTY ACID SYNTHASE"/>
    <property type="match status" value="1"/>
</dbReference>
<evidence type="ECO:0000259" key="5">
    <source>
        <dbReference type="PROSITE" id="PS52004"/>
    </source>
</evidence>
<dbReference type="Pfam" id="PF02801">
    <property type="entry name" value="Ketoacyl-synt_C"/>
    <property type="match status" value="1"/>
</dbReference>
<dbReference type="PROSITE" id="PS00606">
    <property type="entry name" value="KS3_1"/>
    <property type="match status" value="1"/>
</dbReference>
<dbReference type="InterPro" id="IPR018201">
    <property type="entry name" value="Ketoacyl_synth_AS"/>
</dbReference>
<evidence type="ECO:0000256" key="3">
    <source>
        <dbReference type="ARBA" id="ARBA00022679"/>
    </source>
</evidence>
<dbReference type="Pfam" id="PF00109">
    <property type="entry name" value="ketoacyl-synt"/>
    <property type="match status" value="1"/>
</dbReference>
<dbReference type="PROSITE" id="PS52004">
    <property type="entry name" value="KS3_2"/>
    <property type="match status" value="1"/>
</dbReference>
<dbReference type="PANTHER" id="PTHR43775:SF37">
    <property type="entry name" value="SI:DKEY-61P9.11"/>
    <property type="match status" value="1"/>
</dbReference>
<feature type="domain" description="Ketosynthase family 3 (KS3)" evidence="5">
    <location>
        <begin position="129"/>
        <end position="548"/>
    </location>
</feature>
<dbReference type="SUPFAM" id="SSF53901">
    <property type="entry name" value="Thiolase-like"/>
    <property type="match status" value="1"/>
</dbReference>
<dbReference type="EMBL" id="RBZV01000010">
    <property type="protein sequence ID" value="RKP45282.1"/>
    <property type="molecule type" value="Genomic_DNA"/>
</dbReference>
<dbReference type="InterPro" id="IPR016039">
    <property type="entry name" value="Thiolase-like"/>
</dbReference>
<gene>
    <name evidence="6" type="ORF">D7S89_20900</name>
</gene>
<dbReference type="InterPro" id="IPR014043">
    <property type="entry name" value="Acyl_transferase_dom"/>
</dbReference>
<proteinExistence type="predicted"/>
<organism evidence="6 7">
    <name type="scientific">Trinickia fusca</name>
    <dbReference type="NCBI Taxonomy" id="2419777"/>
    <lineage>
        <taxon>Bacteria</taxon>
        <taxon>Pseudomonadati</taxon>
        <taxon>Pseudomonadota</taxon>
        <taxon>Betaproteobacteria</taxon>
        <taxon>Burkholderiales</taxon>
        <taxon>Burkholderiaceae</taxon>
        <taxon>Trinickia</taxon>
    </lineage>
</organism>